<dbReference type="CDD" id="cd00773">
    <property type="entry name" value="HisRS-like_core"/>
    <property type="match status" value="1"/>
</dbReference>
<dbReference type="PROSITE" id="PS50862">
    <property type="entry name" value="AA_TRNA_LIGASE_II"/>
    <property type="match status" value="1"/>
</dbReference>
<keyword evidence="5 8" id="KW-0436">Ligase</keyword>
<keyword evidence="5" id="KW-0067">ATP-binding</keyword>
<dbReference type="PATRIC" id="fig|1635277.3.peg.1630"/>
<evidence type="ECO:0000313" key="8">
    <source>
        <dbReference type="EMBL" id="KUK87459.1"/>
    </source>
</evidence>
<evidence type="ECO:0000256" key="6">
    <source>
        <dbReference type="PIRSR" id="PIRSR001549-1"/>
    </source>
</evidence>
<evidence type="ECO:0000256" key="2">
    <source>
        <dbReference type="ARBA" id="ARBA00022741"/>
    </source>
</evidence>
<dbReference type="Proteomes" id="UP000053467">
    <property type="component" value="Unassembled WGS sequence"/>
</dbReference>
<protein>
    <recommendedName>
        <fullName evidence="5">Histidine--tRNA ligase</fullName>
        <ecNumber evidence="5">6.1.1.21</ecNumber>
    </recommendedName>
    <alternativeName>
        <fullName evidence="5">Histidyl-tRNA synthetase</fullName>
        <shortName evidence="5">HisRS</shortName>
    </alternativeName>
</protein>
<dbReference type="SUPFAM" id="SSF52954">
    <property type="entry name" value="Class II aaRS ABD-related"/>
    <property type="match status" value="1"/>
</dbReference>
<keyword evidence="3 5" id="KW-0030">Aminoacyl-tRNA synthetase</keyword>
<comment type="catalytic activity">
    <reaction evidence="4 5">
        <text>tRNA(His) + L-histidine + ATP = L-histidyl-tRNA(His) + AMP + diphosphate + H(+)</text>
        <dbReference type="Rhea" id="RHEA:17313"/>
        <dbReference type="Rhea" id="RHEA-COMP:9665"/>
        <dbReference type="Rhea" id="RHEA-COMP:9689"/>
        <dbReference type="ChEBI" id="CHEBI:15378"/>
        <dbReference type="ChEBI" id="CHEBI:30616"/>
        <dbReference type="ChEBI" id="CHEBI:33019"/>
        <dbReference type="ChEBI" id="CHEBI:57595"/>
        <dbReference type="ChEBI" id="CHEBI:78442"/>
        <dbReference type="ChEBI" id="CHEBI:78527"/>
        <dbReference type="ChEBI" id="CHEBI:456215"/>
        <dbReference type="EC" id="6.1.1.21"/>
    </reaction>
</comment>
<keyword evidence="2 5" id="KW-0547">Nucleotide-binding</keyword>
<feature type="binding site" evidence="6">
    <location>
        <position position="125"/>
    </location>
    <ligand>
        <name>L-histidine</name>
        <dbReference type="ChEBI" id="CHEBI:57595"/>
    </ligand>
</feature>
<feature type="binding site" evidence="6">
    <location>
        <position position="255"/>
    </location>
    <ligand>
        <name>L-histidine</name>
        <dbReference type="ChEBI" id="CHEBI:57595"/>
    </ligand>
</feature>
<dbReference type="NCBIfam" id="TIGR00442">
    <property type="entry name" value="hisS"/>
    <property type="match status" value="1"/>
</dbReference>
<keyword evidence="5" id="KW-0648">Protein biosynthesis</keyword>
<dbReference type="InterPro" id="IPR006195">
    <property type="entry name" value="aa-tRNA-synth_II"/>
</dbReference>
<evidence type="ECO:0000256" key="1">
    <source>
        <dbReference type="ARBA" id="ARBA00008226"/>
    </source>
</evidence>
<dbReference type="GO" id="GO:0006427">
    <property type="term" value="P:histidyl-tRNA aminoacylation"/>
    <property type="evidence" value="ECO:0007669"/>
    <property type="project" value="UniProtKB-UniRule"/>
</dbReference>
<comment type="similarity">
    <text evidence="1 5">Belongs to the class-II aminoacyl-tRNA synthetase family.</text>
</comment>
<dbReference type="AlphaFoldDB" id="A0A117M6R1"/>
<name>A0A117M6R1_UNCT6</name>
<dbReference type="SUPFAM" id="SSF55681">
    <property type="entry name" value="Class II aaRS and biotin synthetases"/>
    <property type="match status" value="1"/>
</dbReference>
<feature type="binding site" evidence="6">
    <location>
        <position position="111"/>
    </location>
    <ligand>
        <name>L-histidine</name>
        <dbReference type="ChEBI" id="CHEBI:57595"/>
    </ligand>
</feature>
<dbReference type="GO" id="GO:0005524">
    <property type="term" value="F:ATP binding"/>
    <property type="evidence" value="ECO:0007669"/>
    <property type="project" value="UniProtKB-UniRule"/>
</dbReference>
<dbReference type="InterPro" id="IPR045864">
    <property type="entry name" value="aa-tRNA-synth_II/BPL/LPL"/>
</dbReference>
<comment type="subcellular location">
    <subcellularLocation>
        <location evidence="5">Cytoplasm</location>
    </subcellularLocation>
</comment>
<dbReference type="PANTHER" id="PTHR43707">
    <property type="entry name" value="HISTIDYL-TRNA SYNTHETASE"/>
    <property type="match status" value="1"/>
</dbReference>
<dbReference type="EC" id="6.1.1.21" evidence="5"/>
<sequence>MAFEKIRGTYDLLPEDSLFFYTLKKEIEKIFELSGFNYVESSLLQPVEIFKRSIGSESDIVKKEMFEVVSNSQSIVLKAEETAPLMAGLSEKKILESSVFNKFFYFTKVFRHERPQKGRLREFYQYGCEYIGDFNKYMDGEVIELGENILKHFNVSHSLHINSIGCNICRKPYLENLKDYLRKEKDNLCVDCKRRVETNPLRVFDCKNEKCKKVTSAGPKILDNLCDDCKKDFEDLKDFLNKNGIDFIVDPDIVRGLDYYEKSVFEFVETGGKLGSQSTLIGGGRYRYKKDEIFKKEITGVGFAGGVERLVLSISEDVKEKFLDSSSLDIFIVHFGGETFKKGLEIIKILRENGVKSDISLNEGRINKLLSLASKKKAKYVIIIGEDELAKGKISLKNMKTSLQKEIILNLEDLLKEIKNGE</sequence>
<dbReference type="InterPro" id="IPR036621">
    <property type="entry name" value="Anticodon-bd_dom_sf"/>
</dbReference>
<evidence type="ECO:0000313" key="9">
    <source>
        <dbReference type="Proteomes" id="UP000053467"/>
    </source>
</evidence>
<dbReference type="Pfam" id="PF13393">
    <property type="entry name" value="tRNA-synt_His"/>
    <property type="match status" value="1"/>
</dbReference>
<dbReference type="InterPro" id="IPR041715">
    <property type="entry name" value="HisRS-like_core"/>
</dbReference>
<dbReference type="GO" id="GO:0005737">
    <property type="term" value="C:cytoplasm"/>
    <property type="evidence" value="ECO:0007669"/>
    <property type="project" value="UniProtKB-SubCell"/>
</dbReference>
<evidence type="ECO:0000256" key="3">
    <source>
        <dbReference type="ARBA" id="ARBA00023146"/>
    </source>
</evidence>
<evidence type="ECO:0000259" key="7">
    <source>
        <dbReference type="PROSITE" id="PS50862"/>
    </source>
</evidence>
<dbReference type="InterPro" id="IPR004516">
    <property type="entry name" value="HisRS/HisZ"/>
</dbReference>
<dbReference type="InterPro" id="IPR015807">
    <property type="entry name" value="His-tRNA-ligase"/>
</dbReference>
<dbReference type="Pfam" id="PF03129">
    <property type="entry name" value="HGTP_anticodon"/>
    <property type="match status" value="1"/>
</dbReference>
<feature type="binding site" evidence="6">
    <location>
        <position position="129"/>
    </location>
    <ligand>
        <name>L-histidine</name>
        <dbReference type="ChEBI" id="CHEBI:57595"/>
    </ligand>
</feature>
<dbReference type="PIRSF" id="PIRSF001549">
    <property type="entry name" value="His-tRNA_synth"/>
    <property type="match status" value="1"/>
</dbReference>
<feature type="binding site" evidence="6">
    <location>
        <begin position="259"/>
        <end position="260"/>
    </location>
    <ligand>
        <name>L-histidine</name>
        <dbReference type="ChEBI" id="CHEBI:57595"/>
    </ligand>
</feature>
<dbReference type="InterPro" id="IPR004154">
    <property type="entry name" value="Anticodon-bd"/>
</dbReference>
<accession>A0A117M6R1</accession>
<dbReference type="HAMAP" id="MF_00127">
    <property type="entry name" value="His_tRNA_synth"/>
    <property type="match status" value="1"/>
</dbReference>
<reference evidence="9" key="1">
    <citation type="journal article" date="2015" name="MBio">
        <title>Genome-Resolved Metagenomic Analysis Reveals Roles for Candidate Phyla and Other Microbial Community Members in Biogeochemical Transformations in Oil Reservoirs.</title>
        <authorList>
            <person name="Hu P."/>
            <person name="Tom L."/>
            <person name="Singh A."/>
            <person name="Thomas B.C."/>
            <person name="Baker B.J."/>
            <person name="Piceno Y.M."/>
            <person name="Andersen G.L."/>
            <person name="Banfield J.F."/>
        </authorList>
    </citation>
    <scope>NUCLEOTIDE SEQUENCE [LARGE SCALE GENOMIC DNA]</scope>
</reference>
<evidence type="ECO:0000256" key="4">
    <source>
        <dbReference type="ARBA" id="ARBA00047639"/>
    </source>
</evidence>
<organism evidence="8 9">
    <name type="scientific">candidate division TA06 bacterium 34_109</name>
    <dbReference type="NCBI Taxonomy" id="1635277"/>
    <lineage>
        <taxon>Bacteria</taxon>
        <taxon>Bacteria division TA06</taxon>
    </lineage>
</organism>
<keyword evidence="5" id="KW-0963">Cytoplasm</keyword>
<dbReference type="EMBL" id="LGGX01000004">
    <property type="protein sequence ID" value="KUK87459.1"/>
    <property type="molecule type" value="Genomic_DNA"/>
</dbReference>
<dbReference type="GO" id="GO:0004821">
    <property type="term" value="F:histidine-tRNA ligase activity"/>
    <property type="evidence" value="ECO:0007669"/>
    <property type="project" value="UniProtKB-UniRule"/>
</dbReference>
<evidence type="ECO:0000256" key="5">
    <source>
        <dbReference type="HAMAP-Rule" id="MF_00127"/>
    </source>
</evidence>
<feature type="binding site" evidence="6">
    <location>
        <begin position="80"/>
        <end position="82"/>
    </location>
    <ligand>
        <name>L-histidine</name>
        <dbReference type="ChEBI" id="CHEBI:57595"/>
    </ligand>
</feature>
<comment type="caution">
    <text evidence="8">The sequence shown here is derived from an EMBL/GenBank/DDBJ whole genome shotgun (WGS) entry which is preliminary data.</text>
</comment>
<feature type="domain" description="Aminoacyl-transfer RNA synthetases class-II family profile" evidence="7">
    <location>
        <begin position="7"/>
        <end position="314"/>
    </location>
</feature>
<proteinExistence type="inferred from homology"/>
<comment type="subunit">
    <text evidence="5">Homodimer.</text>
</comment>
<dbReference type="Gene3D" id="3.40.50.800">
    <property type="entry name" value="Anticodon-binding domain"/>
    <property type="match status" value="1"/>
</dbReference>
<gene>
    <name evidence="5" type="primary">hisS</name>
    <name evidence="8" type="ORF">XE03_0626</name>
</gene>
<dbReference type="PANTHER" id="PTHR43707:SF1">
    <property type="entry name" value="HISTIDINE--TRNA LIGASE, MITOCHONDRIAL-RELATED"/>
    <property type="match status" value="1"/>
</dbReference>
<dbReference type="Gene3D" id="3.30.930.10">
    <property type="entry name" value="Bira Bifunctional Protein, Domain 2"/>
    <property type="match status" value="1"/>
</dbReference>